<comment type="subcellular location">
    <subcellularLocation>
        <location evidence="1">Cell projection</location>
        <location evidence="1">Cilium</location>
    </subcellularLocation>
    <subcellularLocation>
        <location evidence="2">Cytoplasm</location>
    </subcellularLocation>
</comment>
<evidence type="ECO:0000256" key="1">
    <source>
        <dbReference type="ARBA" id="ARBA00004138"/>
    </source>
</evidence>
<dbReference type="InterPro" id="IPR013783">
    <property type="entry name" value="Ig-like_fold"/>
</dbReference>
<dbReference type="InterPro" id="IPR033304">
    <property type="entry name" value="DLEC1"/>
</dbReference>
<evidence type="ECO:0000259" key="6">
    <source>
        <dbReference type="Pfam" id="PF22544"/>
    </source>
</evidence>
<evidence type="ECO:0000256" key="4">
    <source>
        <dbReference type="ARBA" id="ARBA00023069"/>
    </source>
</evidence>
<organism evidence="7 8">
    <name type="scientific">Acanthosepion pharaonis</name>
    <name type="common">Pharaoh cuttlefish</name>
    <name type="synonym">Sepia pharaonis</name>
    <dbReference type="NCBI Taxonomy" id="158019"/>
    <lineage>
        <taxon>Eukaryota</taxon>
        <taxon>Metazoa</taxon>
        <taxon>Spiralia</taxon>
        <taxon>Lophotrochozoa</taxon>
        <taxon>Mollusca</taxon>
        <taxon>Cephalopoda</taxon>
        <taxon>Coleoidea</taxon>
        <taxon>Decapodiformes</taxon>
        <taxon>Sepiida</taxon>
        <taxon>Sepiina</taxon>
        <taxon>Sepiidae</taxon>
        <taxon>Acanthosepion</taxon>
    </lineage>
</organism>
<dbReference type="PANTHER" id="PTHR46348:SF1">
    <property type="entry name" value="DELETED IN LUNG AND ESOPHAGEAL CANCER PROTEIN 1"/>
    <property type="match status" value="1"/>
</dbReference>
<keyword evidence="8" id="KW-1185">Reference proteome</keyword>
<reference evidence="7" key="1">
    <citation type="submission" date="2021-01" db="EMBL/GenBank/DDBJ databases">
        <authorList>
            <person name="Li R."/>
            <person name="Bekaert M."/>
        </authorList>
    </citation>
    <scope>NUCLEOTIDE SEQUENCE</scope>
    <source>
        <strain evidence="7">Farmed</strain>
    </source>
</reference>
<dbReference type="GO" id="GO:0005737">
    <property type="term" value="C:cytoplasm"/>
    <property type="evidence" value="ECO:0007669"/>
    <property type="project" value="UniProtKB-SubCell"/>
</dbReference>
<keyword evidence="3" id="KW-0963">Cytoplasm</keyword>
<comment type="caution">
    <text evidence="7">The sequence shown here is derived from an EMBL/GenBank/DDBJ whole genome shotgun (WGS) entry which is preliminary data.</text>
</comment>
<protein>
    <recommendedName>
        <fullName evidence="6">HYDIN/VesB/CFA65-like Ig-like domain-containing protein</fullName>
    </recommendedName>
</protein>
<dbReference type="PANTHER" id="PTHR46348">
    <property type="entry name" value="DELETED IN LUNG AND ESOPHAGEAL CANCER PROTEIN 1"/>
    <property type="match status" value="1"/>
</dbReference>
<proteinExistence type="predicted"/>
<evidence type="ECO:0000313" key="8">
    <source>
        <dbReference type="Proteomes" id="UP000597762"/>
    </source>
</evidence>
<evidence type="ECO:0000256" key="2">
    <source>
        <dbReference type="ARBA" id="ARBA00004496"/>
    </source>
</evidence>
<name>A0A812AHH1_ACAPH</name>
<dbReference type="GO" id="GO:0005929">
    <property type="term" value="C:cilium"/>
    <property type="evidence" value="ECO:0007669"/>
    <property type="project" value="UniProtKB-SubCell"/>
</dbReference>
<evidence type="ECO:0000256" key="5">
    <source>
        <dbReference type="ARBA" id="ARBA00023273"/>
    </source>
</evidence>
<dbReference type="AlphaFoldDB" id="A0A812AHH1"/>
<evidence type="ECO:0000256" key="3">
    <source>
        <dbReference type="ARBA" id="ARBA00022490"/>
    </source>
</evidence>
<dbReference type="GO" id="GO:0008285">
    <property type="term" value="P:negative regulation of cell population proliferation"/>
    <property type="evidence" value="ECO:0007669"/>
    <property type="project" value="InterPro"/>
</dbReference>
<dbReference type="Gene3D" id="2.60.40.10">
    <property type="entry name" value="Immunoglobulins"/>
    <property type="match status" value="5"/>
</dbReference>
<feature type="domain" description="HYDIN/VesB/CFA65-like Ig-like" evidence="6">
    <location>
        <begin position="145"/>
        <end position="239"/>
    </location>
</feature>
<gene>
    <name evidence="7" type="ORF">SPHA_321</name>
</gene>
<dbReference type="EMBL" id="CAHIKZ030000004">
    <property type="protein sequence ID" value="CAE1138998.1"/>
    <property type="molecule type" value="Genomic_DNA"/>
</dbReference>
<evidence type="ECO:0000313" key="7">
    <source>
        <dbReference type="EMBL" id="CAE1138998.1"/>
    </source>
</evidence>
<dbReference type="Pfam" id="PF23316">
    <property type="entry name" value="Ig_DLEC1_6th"/>
    <property type="match status" value="1"/>
</dbReference>
<accession>A0A812AHH1</accession>
<dbReference type="InterPro" id="IPR053879">
    <property type="entry name" value="HYDIN_VesB_CFA65-like_Ig"/>
</dbReference>
<keyword evidence="4" id="KW-0969">Cilium</keyword>
<keyword evidence="5" id="KW-0966">Cell projection</keyword>
<dbReference type="Proteomes" id="UP000597762">
    <property type="component" value="Unassembled WGS sequence"/>
</dbReference>
<dbReference type="Pfam" id="PF22544">
    <property type="entry name" value="HYDIN_VesB_CFA65-like_Ig"/>
    <property type="match status" value="1"/>
</dbReference>
<dbReference type="GO" id="GO:0015631">
    <property type="term" value="F:tubulin binding"/>
    <property type="evidence" value="ECO:0007669"/>
    <property type="project" value="TreeGrafter"/>
</dbReference>
<dbReference type="OrthoDB" id="2115465at2759"/>
<sequence length="1009" mass="113777">MLAKNDEISGGKLATDNKNEYVSLSIELQGMCVPFNVMLRPYAMFIHGQIYSGITERREFMFINNSISSIKFNWELFNNEFFILEVEPANATLDPNQEMQLQLCVTGCCPGPINHQLRCYLEYQDEPIYYNVQVDIKGADVAIEEPNVDFGLVCRGECVTREITLNNKSPIQAQFSVQEEIKSNSDLTELKIFPENGTLQPLESCKVSISYNAQNLLPFTKYISVQIIGGEKRNVLVYGEVQNPQVVLESCQLHMEGLYHNVPGTYQVVLINNTLLQTNFEWQQAFGSQAKFCDIEIVPQSGYIGPREKKTMDLIFTAYNKVLFYDIYISCQIYGMETQPCLSLSGDVLGVNVEYRISLEDSLPPEQSNEAEKVLNFGEGVLINSLSHGYIHILNHSAIDTTFKAYIEHFPARLPSPPVTDEKYKNCHSRRDSIWKKLNHIKPPGTFLTSIDTEEKNSYLRDNNGAAFLITPKSGSLSAYGSVVIQVSAIHNMWGQYSDTFCCQVGELEMVKIPIILNVVGAPLKFLMMGRNTDQAPKLRFGSEVAGNDSTDRKLRICNTSPFDIRVDWLGYNIYDDDDKLLDFKVIYGDAFPILGEDGLEVCPSAPESLPEQSSSESVETVQKQRNDAIFGSENFIKAIVNIHSGTQSDKPFTIIPKQMVIPANSDETYVTVRFSPPLAQEVTHEFNCVSFGLGYLNLCNHEENDKSSTISRPQGYDIAPLTIHMTAHVLPAQLYVDFMGEDQLYFECNLCQLLENNKLCEKKMMTSSLKLINLTQTSMNFMLLTKEPFTFTNLQLSSLDNTNEKHSTFFTLYPQKHLMVKVGFLLSSEILSYRQMLEAEDTCLLDGVSLKTVGKEMWMQFTNAITIKFRNETTQTITTEAKVALPDFDVSTDKIDFGICWIGQEKWEEFTLINTSQSKSLFFISIDVSCSCCDTKTFYTEPSSGYLEGHVTHADAYWTKIKIFFAAKKVGGHQAKLNISGIMGEKQQQINVKGYGSHDGRHCSVIEG</sequence>